<feature type="domain" description="Rhodanese" evidence="2">
    <location>
        <begin position="59"/>
        <end position="165"/>
    </location>
</feature>
<dbReference type="SUPFAM" id="SSF52821">
    <property type="entry name" value="Rhodanese/Cell cycle control phosphatase"/>
    <property type="match status" value="1"/>
</dbReference>
<protein>
    <recommendedName>
        <fullName evidence="2">Rhodanese domain-containing protein</fullName>
    </recommendedName>
</protein>
<evidence type="ECO:0000313" key="3">
    <source>
        <dbReference type="EMBL" id="CRH05941.1"/>
    </source>
</evidence>
<proteinExistence type="predicted"/>
<dbReference type="PROSITE" id="PS50206">
    <property type="entry name" value="RHODANESE_3"/>
    <property type="match status" value="1"/>
</dbReference>
<gene>
    <name evidence="3" type="ORF">MAGMO_1762</name>
</gene>
<dbReference type="SMART" id="SM00450">
    <property type="entry name" value="RHOD"/>
    <property type="match status" value="1"/>
</dbReference>
<dbReference type="CDD" id="cd00158">
    <property type="entry name" value="RHOD"/>
    <property type="match status" value="1"/>
</dbReference>
<evidence type="ECO:0000259" key="2">
    <source>
        <dbReference type="PROSITE" id="PS50206"/>
    </source>
</evidence>
<dbReference type="AlphaFoldDB" id="A0A1S7LJD0"/>
<dbReference type="Pfam" id="PF00581">
    <property type="entry name" value="Rhodanese"/>
    <property type="match status" value="1"/>
</dbReference>
<sequence>MIGRSFFALTLLLLCLGGHEAAASTEIAVNANRSNDVNIPSYLPGINMVNADEVLTAIMIGNILLIDARTPSNYLMGTIPTAQSCPVPFGAPTLHSAEIKKVQQKMAGCSAIAQLHPAKAPPIIVFCNGSHCWRSAKAVLALKRMGFERVQWFRDGISLWRQQQRPMM</sequence>
<name>A0A1S7LJD0_MAGMO</name>
<dbReference type="EMBL" id="LO017727">
    <property type="protein sequence ID" value="CRH05941.1"/>
    <property type="molecule type" value="Genomic_DNA"/>
</dbReference>
<feature type="signal peptide" evidence="1">
    <location>
        <begin position="1"/>
        <end position="23"/>
    </location>
</feature>
<reference evidence="3" key="1">
    <citation type="submission" date="2015-04" db="EMBL/GenBank/DDBJ databases">
        <authorList>
            <person name="Syromyatnikov M.Y."/>
            <person name="Popov V.N."/>
        </authorList>
    </citation>
    <scope>NUCLEOTIDE SEQUENCE</scope>
    <source>
        <strain evidence="3">MO-1</strain>
    </source>
</reference>
<evidence type="ECO:0000256" key="1">
    <source>
        <dbReference type="SAM" id="SignalP"/>
    </source>
</evidence>
<dbReference type="InterPro" id="IPR001763">
    <property type="entry name" value="Rhodanese-like_dom"/>
</dbReference>
<organism evidence="3">
    <name type="scientific">Magnetococcus massalia (strain MO-1)</name>
    <dbReference type="NCBI Taxonomy" id="451514"/>
    <lineage>
        <taxon>Bacteria</taxon>
        <taxon>Pseudomonadati</taxon>
        <taxon>Pseudomonadota</taxon>
        <taxon>Magnetococcia</taxon>
        <taxon>Magnetococcales</taxon>
        <taxon>Magnetococcaceae</taxon>
        <taxon>Magnetococcus</taxon>
    </lineage>
</organism>
<accession>A0A1S7LJD0</accession>
<dbReference type="InterPro" id="IPR036873">
    <property type="entry name" value="Rhodanese-like_dom_sf"/>
</dbReference>
<feature type="chain" id="PRO_5012865341" description="Rhodanese domain-containing protein" evidence="1">
    <location>
        <begin position="24"/>
        <end position="168"/>
    </location>
</feature>
<keyword evidence="1" id="KW-0732">Signal</keyword>
<dbReference type="Gene3D" id="3.40.250.10">
    <property type="entry name" value="Rhodanese-like domain"/>
    <property type="match status" value="1"/>
</dbReference>